<reference evidence="2" key="2">
    <citation type="submission" date="2023-05" db="EMBL/GenBank/DDBJ databases">
        <authorList>
            <consortium name="Lawrence Berkeley National Laboratory"/>
            <person name="Steindorff A."/>
            <person name="Hensen N."/>
            <person name="Bonometti L."/>
            <person name="Westerberg I."/>
            <person name="Brannstrom I.O."/>
            <person name="Guillou S."/>
            <person name="Cros-Aarteil S."/>
            <person name="Calhoun S."/>
            <person name="Haridas S."/>
            <person name="Kuo A."/>
            <person name="Mondo S."/>
            <person name="Pangilinan J."/>
            <person name="Riley R."/>
            <person name="Labutti K."/>
            <person name="Andreopoulos B."/>
            <person name="Lipzen A."/>
            <person name="Chen C."/>
            <person name="Yanf M."/>
            <person name="Daum C."/>
            <person name="Ng V."/>
            <person name="Clum A."/>
            <person name="Ohm R."/>
            <person name="Martin F."/>
            <person name="Silar P."/>
            <person name="Natvig D."/>
            <person name="Lalanne C."/>
            <person name="Gautier V."/>
            <person name="Ament-Velasquez S.L."/>
            <person name="Kruys A."/>
            <person name="Hutchinson M.I."/>
            <person name="Powell A.J."/>
            <person name="Barry K."/>
            <person name="Miller A.N."/>
            <person name="Grigoriev I.V."/>
            <person name="Debuchy R."/>
            <person name="Gladieux P."/>
            <person name="Thoren M.H."/>
            <person name="Johannesson H."/>
        </authorList>
    </citation>
    <scope>NUCLEOTIDE SEQUENCE</scope>
    <source>
        <strain evidence="2">CBS 731.68</strain>
    </source>
</reference>
<reference evidence="2" key="1">
    <citation type="journal article" date="2023" name="Mol. Phylogenet. Evol.">
        <title>Genome-scale phylogeny and comparative genomics of the fungal order Sordariales.</title>
        <authorList>
            <person name="Hensen N."/>
            <person name="Bonometti L."/>
            <person name="Westerberg I."/>
            <person name="Brannstrom I.O."/>
            <person name="Guillou S."/>
            <person name="Cros-Aarteil S."/>
            <person name="Calhoun S."/>
            <person name="Haridas S."/>
            <person name="Kuo A."/>
            <person name="Mondo S."/>
            <person name="Pangilinan J."/>
            <person name="Riley R."/>
            <person name="LaButti K."/>
            <person name="Andreopoulos B."/>
            <person name="Lipzen A."/>
            <person name="Chen C."/>
            <person name="Yan M."/>
            <person name="Daum C."/>
            <person name="Ng V."/>
            <person name="Clum A."/>
            <person name="Steindorff A."/>
            <person name="Ohm R.A."/>
            <person name="Martin F."/>
            <person name="Silar P."/>
            <person name="Natvig D.O."/>
            <person name="Lalanne C."/>
            <person name="Gautier V."/>
            <person name="Ament-Velasquez S.L."/>
            <person name="Kruys A."/>
            <person name="Hutchinson M.I."/>
            <person name="Powell A.J."/>
            <person name="Barry K."/>
            <person name="Miller A.N."/>
            <person name="Grigoriev I.V."/>
            <person name="Debuchy R."/>
            <person name="Gladieux P."/>
            <person name="Hiltunen Thoren M."/>
            <person name="Johannesson H."/>
        </authorList>
    </citation>
    <scope>NUCLEOTIDE SEQUENCE</scope>
    <source>
        <strain evidence="2">CBS 731.68</strain>
    </source>
</reference>
<dbReference type="EMBL" id="MU853223">
    <property type="protein sequence ID" value="KAK4129750.1"/>
    <property type="molecule type" value="Genomic_DNA"/>
</dbReference>
<feature type="region of interest" description="Disordered" evidence="1">
    <location>
        <begin position="1"/>
        <end position="21"/>
    </location>
</feature>
<dbReference type="GeneID" id="87828735"/>
<comment type="caution">
    <text evidence="2">The sequence shown here is derived from an EMBL/GenBank/DDBJ whole genome shotgun (WGS) entry which is preliminary data.</text>
</comment>
<gene>
    <name evidence="2" type="ORF">N657DRAFT_640417</name>
</gene>
<dbReference type="AlphaFoldDB" id="A0AAN6UB38"/>
<sequence>MSVTGLSAHPRAMDEPLPSEVVTNPNSSIGYRWIVTDAECAHIADMLHVDSDFEAHALNPIYTQPTQHCRALTCLLTSLQDHDPRQCHGTATVRLHWLR</sequence>
<accession>A0AAN6UB38</accession>
<evidence type="ECO:0000313" key="3">
    <source>
        <dbReference type="Proteomes" id="UP001302602"/>
    </source>
</evidence>
<dbReference type="Proteomes" id="UP001302602">
    <property type="component" value="Unassembled WGS sequence"/>
</dbReference>
<proteinExistence type="predicted"/>
<dbReference type="RefSeq" id="XP_062653521.1">
    <property type="nucleotide sequence ID" value="XM_062791966.1"/>
</dbReference>
<protein>
    <submittedName>
        <fullName evidence="2">Uncharacterized protein</fullName>
    </submittedName>
</protein>
<evidence type="ECO:0000313" key="2">
    <source>
        <dbReference type="EMBL" id="KAK4129750.1"/>
    </source>
</evidence>
<evidence type="ECO:0000256" key="1">
    <source>
        <dbReference type="SAM" id="MobiDB-lite"/>
    </source>
</evidence>
<name>A0AAN6UB38_9PEZI</name>
<organism evidence="2 3">
    <name type="scientific">Parathielavia appendiculata</name>
    <dbReference type="NCBI Taxonomy" id="2587402"/>
    <lineage>
        <taxon>Eukaryota</taxon>
        <taxon>Fungi</taxon>
        <taxon>Dikarya</taxon>
        <taxon>Ascomycota</taxon>
        <taxon>Pezizomycotina</taxon>
        <taxon>Sordariomycetes</taxon>
        <taxon>Sordariomycetidae</taxon>
        <taxon>Sordariales</taxon>
        <taxon>Chaetomiaceae</taxon>
        <taxon>Parathielavia</taxon>
    </lineage>
</organism>
<keyword evidence="3" id="KW-1185">Reference proteome</keyword>